<sequence>MIKLFSEILTIFLPLTLLTSLLFLFLTHPLSLGLALLLQTTNICLTSGVKMTSYWFSYILFLIFLGGLLVLFIYVASLASNEKLNHSPLLSFFFVFSWLLFTILFFSLDPLLSSFKMNVISSSFTFKEGTQQMIATIYNPPSMMFTLFLIFYLLLCLLIVVKISNVYSGPLRLSK</sequence>
<keyword evidence="8" id="KW-1278">Translocase</keyword>
<evidence type="ECO:0000256" key="12">
    <source>
        <dbReference type="ARBA" id="ARBA00023128"/>
    </source>
</evidence>
<evidence type="ECO:0000256" key="8">
    <source>
        <dbReference type="ARBA" id="ARBA00022967"/>
    </source>
</evidence>
<reference evidence="17" key="1">
    <citation type="journal article" date="2013" name="Mol. Phylogenet. Evol.">
        <title>Mitogenomic analysis of decapod crustacean phylogeny corroborates traditional views on their relationships.</title>
        <authorList>
            <person name="Shen H."/>
            <person name="Braband A."/>
            <person name="Scholtz G."/>
        </authorList>
    </citation>
    <scope>NUCLEOTIDE SEQUENCE</scope>
</reference>
<accession>L0E8U4</accession>
<evidence type="ECO:0000313" key="17">
    <source>
        <dbReference type="EMBL" id="AGA56176.1"/>
    </source>
</evidence>
<dbReference type="InterPro" id="IPR050269">
    <property type="entry name" value="ComplexI_Subunit6"/>
</dbReference>
<evidence type="ECO:0000256" key="3">
    <source>
        <dbReference type="ARBA" id="ARBA00012944"/>
    </source>
</evidence>
<comment type="similarity">
    <text evidence="2">Belongs to the complex I subunit 6 family.</text>
</comment>
<evidence type="ECO:0000256" key="7">
    <source>
        <dbReference type="ARBA" id="ARBA00022692"/>
    </source>
</evidence>
<evidence type="ECO:0000256" key="14">
    <source>
        <dbReference type="ARBA" id="ARBA00031019"/>
    </source>
</evidence>
<keyword evidence="5" id="KW-0813">Transport</keyword>
<evidence type="ECO:0000256" key="15">
    <source>
        <dbReference type="ARBA" id="ARBA00049551"/>
    </source>
</evidence>
<evidence type="ECO:0000256" key="13">
    <source>
        <dbReference type="ARBA" id="ARBA00023136"/>
    </source>
</evidence>
<comment type="catalytic activity">
    <reaction evidence="15">
        <text>a ubiquinone + NADH + 5 H(+)(in) = a ubiquinol + NAD(+) + 4 H(+)(out)</text>
        <dbReference type="Rhea" id="RHEA:29091"/>
        <dbReference type="Rhea" id="RHEA-COMP:9565"/>
        <dbReference type="Rhea" id="RHEA-COMP:9566"/>
        <dbReference type="ChEBI" id="CHEBI:15378"/>
        <dbReference type="ChEBI" id="CHEBI:16389"/>
        <dbReference type="ChEBI" id="CHEBI:17976"/>
        <dbReference type="ChEBI" id="CHEBI:57540"/>
        <dbReference type="ChEBI" id="CHEBI:57945"/>
        <dbReference type="EC" id="7.1.1.2"/>
    </reaction>
</comment>
<evidence type="ECO:0000256" key="5">
    <source>
        <dbReference type="ARBA" id="ARBA00022448"/>
    </source>
</evidence>
<proteinExistence type="inferred from homology"/>
<keyword evidence="13 16" id="KW-0472">Membrane</keyword>
<feature type="transmembrane region" description="Helical" evidence="16">
    <location>
        <begin position="143"/>
        <end position="167"/>
    </location>
</feature>
<evidence type="ECO:0000256" key="1">
    <source>
        <dbReference type="ARBA" id="ARBA00004225"/>
    </source>
</evidence>
<feature type="transmembrane region" description="Helical" evidence="16">
    <location>
        <begin position="55"/>
        <end position="77"/>
    </location>
</feature>
<geneLocation type="mitochondrion" evidence="17"/>
<dbReference type="GO" id="GO:0031966">
    <property type="term" value="C:mitochondrial membrane"/>
    <property type="evidence" value="ECO:0007669"/>
    <property type="project" value="UniProtKB-SubCell"/>
</dbReference>
<dbReference type="PANTHER" id="PTHR11435:SF1">
    <property type="entry name" value="NADH-UBIQUINONE OXIDOREDUCTASE CHAIN 6"/>
    <property type="match status" value="1"/>
</dbReference>
<dbReference type="PANTHER" id="PTHR11435">
    <property type="entry name" value="NADH UBIQUINONE OXIDOREDUCTASE SUBUNIT ND6"/>
    <property type="match status" value="1"/>
</dbReference>
<keyword evidence="11" id="KW-0520">NAD</keyword>
<gene>
    <name evidence="17" type="primary">ND6</name>
</gene>
<dbReference type="EMBL" id="KC107818">
    <property type="protein sequence ID" value="AGA56176.1"/>
    <property type="molecule type" value="Genomic_DNA"/>
</dbReference>
<evidence type="ECO:0000256" key="6">
    <source>
        <dbReference type="ARBA" id="ARBA00022660"/>
    </source>
</evidence>
<protein>
    <recommendedName>
        <fullName evidence="4">NADH-ubiquinone oxidoreductase chain 6</fullName>
        <ecNumber evidence="3">7.1.1.2</ecNumber>
    </recommendedName>
    <alternativeName>
        <fullName evidence="14">NADH dehydrogenase subunit 6</fullName>
    </alternativeName>
</protein>
<evidence type="ECO:0000256" key="4">
    <source>
        <dbReference type="ARBA" id="ARBA00021095"/>
    </source>
</evidence>
<keyword evidence="12 17" id="KW-0496">Mitochondrion</keyword>
<evidence type="ECO:0000256" key="10">
    <source>
        <dbReference type="ARBA" id="ARBA00022989"/>
    </source>
</evidence>
<organism evidence="17">
    <name type="scientific">Polycheles typhlops</name>
    <dbReference type="NCBI Taxonomy" id="512014"/>
    <lineage>
        <taxon>Eukaryota</taxon>
        <taxon>Metazoa</taxon>
        <taxon>Ecdysozoa</taxon>
        <taxon>Arthropoda</taxon>
        <taxon>Crustacea</taxon>
        <taxon>Multicrustacea</taxon>
        <taxon>Malacostraca</taxon>
        <taxon>Eumalacostraca</taxon>
        <taxon>Eucarida</taxon>
        <taxon>Decapoda</taxon>
        <taxon>Pleocyemata</taxon>
        <taxon>Polychelida</taxon>
        <taxon>Eryonoidea</taxon>
        <taxon>Polychelidae</taxon>
        <taxon>Polycheles</taxon>
    </lineage>
</organism>
<comment type="subcellular location">
    <subcellularLocation>
        <location evidence="1">Mitochondrion membrane</location>
        <topology evidence="1">Multi-pass membrane protein</topology>
    </subcellularLocation>
</comment>
<evidence type="ECO:0000256" key="2">
    <source>
        <dbReference type="ARBA" id="ARBA00005698"/>
    </source>
</evidence>
<keyword evidence="6" id="KW-0679">Respiratory chain</keyword>
<dbReference type="EC" id="7.1.1.2" evidence="3"/>
<name>L0E8U4_9EUCA</name>
<dbReference type="AlphaFoldDB" id="L0E8U4"/>
<evidence type="ECO:0000256" key="11">
    <source>
        <dbReference type="ARBA" id="ARBA00023027"/>
    </source>
</evidence>
<feature type="transmembrane region" description="Helical" evidence="16">
    <location>
        <begin position="89"/>
        <end position="108"/>
    </location>
</feature>
<evidence type="ECO:0000256" key="9">
    <source>
        <dbReference type="ARBA" id="ARBA00022982"/>
    </source>
</evidence>
<keyword evidence="9" id="KW-0249">Electron transport</keyword>
<evidence type="ECO:0000256" key="16">
    <source>
        <dbReference type="SAM" id="Phobius"/>
    </source>
</evidence>
<keyword evidence="10 16" id="KW-1133">Transmembrane helix</keyword>
<dbReference type="GO" id="GO:0008137">
    <property type="term" value="F:NADH dehydrogenase (ubiquinone) activity"/>
    <property type="evidence" value="ECO:0007669"/>
    <property type="project" value="UniProtKB-EC"/>
</dbReference>
<keyword evidence="7 16" id="KW-0812">Transmembrane</keyword>